<dbReference type="eggNOG" id="COG1506">
    <property type="taxonomic scope" value="Bacteria"/>
</dbReference>
<gene>
    <name evidence="3" type="ORF">OSCT_0813</name>
</gene>
<evidence type="ECO:0000313" key="4">
    <source>
        <dbReference type="Proteomes" id="UP000054010"/>
    </source>
</evidence>
<dbReference type="SUPFAM" id="SSF82171">
    <property type="entry name" value="DPP6 N-terminal domain-like"/>
    <property type="match status" value="1"/>
</dbReference>
<proteinExistence type="predicted"/>
<sequence length="787" mass="87421">MRRYHWLPILLVALMVIGIVPARAEEPKIKVKNNVVTVEPLYSEEETLPTLLSDEEVAKIKRLQTEAVIATPSSSVSPDDQVVLVTSANAMAFLNINDGSSVAIPEEAWGPFFPVPMLGISSFTWLDDQTLGCLALNFSAELPQDYIGILGVHRETLELSFSPISLPDDLGIVSVSPDLTRFLTVVIPQEQPVEEALQTTKLRVGLPEVAGLTQIESLQVPSTMQARVNQARSQFAGLLSRFALMQDTSNDQIAVTEKTLDLALYNAVTGERSYVTTLPETTSVFGEAWTPDSSRLAVSFVSLRDPDAPRGSMDGALLSEILYRDATGNLAPAENPLLQNNNTYVIDTNSHAVQILRAAGPGAPPLLAADDWAPDNASLLVKAYYPAKLKGRTHPVYIWQFSERSSYRFYTKDLKQTGELNSNILSAGEWNQSVAHFVTPDEVIFRSVVGSERHPYYYNRVTGELRNLADRAGVYGAIVHTNHSREMVFIHHSFISPPDLYRMGWNGKGLKRITWFNEELRQFANLRQDPVSFTLANGQVRVGTLIQPADAAFPPKNKPLIVWQEGGPGVAMFNAWATNVENPYSLLPTFGFPVLVVPVAGRPGYTPAVFNSLADRANFGAIDIDEQAEIVRQMIARGWTNKSKVGIVGCSYGGYFTWQSIIRHPDLYAAANPQCALVDTITEWTRGYDVLMPYLEGLPPYNNMAEYRQDSPIYNTDKIKTAVLSFHGSNDFLPVVQNENMHLQLYNRGLKVRMVKFMYEGHGLADANNQLYAAQEQLSWFRTYLKP</sequence>
<organism evidence="3 4">
    <name type="scientific">Oscillochloris trichoides DG-6</name>
    <dbReference type="NCBI Taxonomy" id="765420"/>
    <lineage>
        <taxon>Bacteria</taxon>
        <taxon>Bacillati</taxon>
        <taxon>Chloroflexota</taxon>
        <taxon>Chloroflexia</taxon>
        <taxon>Chloroflexales</taxon>
        <taxon>Chloroflexineae</taxon>
        <taxon>Oscillochloridaceae</taxon>
        <taxon>Oscillochloris</taxon>
    </lineage>
</organism>
<evidence type="ECO:0000313" key="3">
    <source>
        <dbReference type="EMBL" id="EFO81342.1"/>
    </source>
</evidence>
<dbReference type="GO" id="GO:0004252">
    <property type="term" value="F:serine-type endopeptidase activity"/>
    <property type="evidence" value="ECO:0007669"/>
    <property type="project" value="TreeGrafter"/>
</dbReference>
<evidence type="ECO:0000259" key="2">
    <source>
        <dbReference type="Pfam" id="PF00326"/>
    </source>
</evidence>
<protein>
    <submittedName>
        <fullName evidence="3">Peptidase S9 prolyl oligopeptidase</fullName>
    </submittedName>
</protein>
<dbReference type="Pfam" id="PF00326">
    <property type="entry name" value="Peptidase_S9"/>
    <property type="match status" value="1"/>
</dbReference>
<feature type="domain" description="Peptidase S9 prolyl oligopeptidase catalytic" evidence="2">
    <location>
        <begin position="590"/>
        <end position="786"/>
    </location>
</feature>
<dbReference type="Gene3D" id="3.40.50.1820">
    <property type="entry name" value="alpha/beta hydrolase"/>
    <property type="match status" value="1"/>
</dbReference>
<name>E1IBW2_9CHLR</name>
<dbReference type="Proteomes" id="UP000054010">
    <property type="component" value="Unassembled WGS sequence"/>
</dbReference>
<dbReference type="AlphaFoldDB" id="E1IBW2"/>
<dbReference type="PANTHER" id="PTHR42776:SF27">
    <property type="entry name" value="DIPEPTIDYL PEPTIDASE FAMILY MEMBER 6"/>
    <property type="match status" value="1"/>
</dbReference>
<dbReference type="EMBL" id="ADVR01000016">
    <property type="protein sequence ID" value="EFO81342.1"/>
    <property type="molecule type" value="Genomic_DNA"/>
</dbReference>
<dbReference type="InterPro" id="IPR029058">
    <property type="entry name" value="AB_hydrolase_fold"/>
</dbReference>
<dbReference type="PANTHER" id="PTHR42776">
    <property type="entry name" value="SERINE PEPTIDASE S9 FAMILY MEMBER"/>
    <property type="match status" value="1"/>
</dbReference>
<dbReference type="GO" id="GO:0006508">
    <property type="term" value="P:proteolysis"/>
    <property type="evidence" value="ECO:0007669"/>
    <property type="project" value="InterPro"/>
</dbReference>
<keyword evidence="4" id="KW-1185">Reference proteome</keyword>
<comment type="caution">
    <text evidence="3">The sequence shown here is derived from an EMBL/GenBank/DDBJ whole genome shotgun (WGS) entry which is preliminary data.</text>
</comment>
<dbReference type="OrthoDB" id="108903at2"/>
<dbReference type="HOGENOM" id="CLU_356331_0_0_0"/>
<accession>E1IBW2</accession>
<reference evidence="3 4" key="1">
    <citation type="journal article" date="2011" name="J. Bacteriol.">
        <title>Draft genome sequence of the anoxygenic filamentous phototrophic bacterium Oscillochloris trichoides subsp. DG-6.</title>
        <authorList>
            <person name="Kuznetsov B.B."/>
            <person name="Ivanovsky R.N."/>
            <person name="Keppen O.I."/>
            <person name="Sukhacheva M.V."/>
            <person name="Bumazhkin B.K."/>
            <person name="Patutina E.O."/>
            <person name="Beletsky A.V."/>
            <person name="Mardanov A.V."/>
            <person name="Baslerov R.V."/>
            <person name="Panteleeva A.N."/>
            <person name="Kolganova T.V."/>
            <person name="Ravin N.V."/>
            <person name="Skryabin K.G."/>
        </authorList>
    </citation>
    <scope>NUCLEOTIDE SEQUENCE [LARGE SCALE GENOMIC DNA]</scope>
    <source>
        <strain evidence="3 4">DG-6</strain>
    </source>
</reference>
<dbReference type="MEROPS" id="S09.021"/>
<dbReference type="SUPFAM" id="SSF53474">
    <property type="entry name" value="alpha/beta-Hydrolases"/>
    <property type="match status" value="1"/>
</dbReference>
<dbReference type="STRING" id="765420.OSCT_0813"/>
<keyword evidence="1" id="KW-0378">Hydrolase</keyword>
<evidence type="ECO:0000256" key="1">
    <source>
        <dbReference type="ARBA" id="ARBA00022801"/>
    </source>
</evidence>
<dbReference type="InterPro" id="IPR001375">
    <property type="entry name" value="Peptidase_S9_cat"/>
</dbReference>